<evidence type="ECO:0000256" key="5">
    <source>
        <dbReference type="ARBA" id="ARBA00023163"/>
    </source>
</evidence>
<dbReference type="SUPFAM" id="SSF88659">
    <property type="entry name" value="Sigma3 and sigma4 domains of RNA polymerase sigma factors"/>
    <property type="match status" value="1"/>
</dbReference>
<keyword evidence="4" id="KW-0238">DNA-binding</keyword>
<protein>
    <submittedName>
        <fullName evidence="9">RNA polymerase sigma factor</fullName>
    </submittedName>
</protein>
<evidence type="ECO:0000313" key="9">
    <source>
        <dbReference type="EMBL" id="MBU2689553.1"/>
    </source>
</evidence>
<dbReference type="GO" id="GO:0003677">
    <property type="term" value="F:DNA binding"/>
    <property type="evidence" value="ECO:0007669"/>
    <property type="project" value="UniProtKB-KW"/>
</dbReference>
<dbReference type="InterPro" id="IPR013325">
    <property type="entry name" value="RNA_pol_sigma_r2"/>
</dbReference>
<evidence type="ECO:0000259" key="8">
    <source>
        <dbReference type="Pfam" id="PF08281"/>
    </source>
</evidence>
<dbReference type="EMBL" id="JAHJDP010000011">
    <property type="protein sequence ID" value="MBU2689553.1"/>
    <property type="molecule type" value="Genomic_DNA"/>
</dbReference>
<reference evidence="9" key="1">
    <citation type="submission" date="2021-05" db="EMBL/GenBank/DDBJ databases">
        <title>Energy efficiency and biological interactions define the core microbiome of deep oligotrophic groundwater.</title>
        <authorList>
            <person name="Mehrshad M."/>
            <person name="Lopez-Fernandez M."/>
            <person name="Bell E."/>
            <person name="Bernier-Latmani R."/>
            <person name="Bertilsson S."/>
            <person name="Dopson M."/>
        </authorList>
    </citation>
    <scope>NUCLEOTIDE SEQUENCE</scope>
    <source>
        <strain evidence="9">Modern_marine.mb.64</strain>
    </source>
</reference>
<comment type="similarity">
    <text evidence="1">Belongs to the sigma-70 factor family. ECF subfamily.</text>
</comment>
<comment type="caution">
    <text evidence="9">The sequence shown here is derived from an EMBL/GenBank/DDBJ whole genome shotgun (WGS) entry which is preliminary data.</text>
</comment>
<dbReference type="GO" id="GO:0016987">
    <property type="term" value="F:sigma factor activity"/>
    <property type="evidence" value="ECO:0007669"/>
    <property type="project" value="UniProtKB-KW"/>
</dbReference>
<evidence type="ECO:0000256" key="6">
    <source>
        <dbReference type="SAM" id="MobiDB-lite"/>
    </source>
</evidence>
<feature type="domain" description="RNA polymerase sigma-70 region 2" evidence="7">
    <location>
        <begin position="38"/>
        <end position="102"/>
    </location>
</feature>
<evidence type="ECO:0000259" key="7">
    <source>
        <dbReference type="Pfam" id="PF04542"/>
    </source>
</evidence>
<sequence>MRVITVSETISKSVAFPEDLSLARRAVMRDEAAWREIYDTTRDRLFALLSYYTGQREDALELLQETYLSALNSIDRYRGDGSLAGWFAIIAIRRARDWRRKLAVWKRRRQELADERALDPPAMPNDPLRLQLQGAIAKLAGRQRASFLMREMEGLSFREIGEALGIGEPTARVHYHRAKKIMQNLLNPDDDATADPADGSAGGIATESRREPSLKGVTTRANPTCDTDNEEVST</sequence>
<evidence type="ECO:0000313" key="10">
    <source>
        <dbReference type="Proteomes" id="UP000777784"/>
    </source>
</evidence>
<feature type="domain" description="RNA polymerase sigma factor 70 region 4 type 2" evidence="8">
    <location>
        <begin position="130"/>
        <end position="180"/>
    </location>
</feature>
<name>A0A948RR97_UNCEI</name>
<evidence type="ECO:0000256" key="3">
    <source>
        <dbReference type="ARBA" id="ARBA00023082"/>
    </source>
</evidence>
<keyword evidence="2" id="KW-0805">Transcription regulation</keyword>
<dbReference type="Pfam" id="PF04542">
    <property type="entry name" value="Sigma70_r2"/>
    <property type="match status" value="1"/>
</dbReference>
<accession>A0A948RR97</accession>
<dbReference type="Proteomes" id="UP000777784">
    <property type="component" value="Unassembled WGS sequence"/>
</dbReference>
<dbReference type="InterPro" id="IPR036388">
    <property type="entry name" value="WH-like_DNA-bd_sf"/>
</dbReference>
<evidence type="ECO:0000256" key="4">
    <source>
        <dbReference type="ARBA" id="ARBA00023125"/>
    </source>
</evidence>
<dbReference type="SUPFAM" id="SSF88946">
    <property type="entry name" value="Sigma2 domain of RNA polymerase sigma factors"/>
    <property type="match status" value="1"/>
</dbReference>
<dbReference type="GO" id="GO:0006352">
    <property type="term" value="P:DNA-templated transcription initiation"/>
    <property type="evidence" value="ECO:0007669"/>
    <property type="project" value="InterPro"/>
</dbReference>
<feature type="region of interest" description="Disordered" evidence="6">
    <location>
        <begin position="187"/>
        <end position="234"/>
    </location>
</feature>
<dbReference type="PANTHER" id="PTHR43133:SF8">
    <property type="entry name" value="RNA POLYMERASE SIGMA FACTOR HI_1459-RELATED"/>
    <property type="match status" value="1"/>
</dbReference>
<dbReference type="PANTHER" id="PTHR43133">
    <property type="entry name" value="RNA POLYMERASE ECF-TYPE SIGMA FACTO"/>
    <property type="match status" value="1"/>
</dbReference>
<dbReference type="InterPro" id="IPR013324">
    <property type="entry name" value="RNA_pol_sigma_r3/r4-like"/>
</dbReference>
<dbReference type="InterPro" id="IPR013249">
    <property type="entry name" value="RNA_pol_sigma70_r4_t2"/>
</dbReference>
<evidence type="ECO:0000256" key="2">
    <source>
        <dbReference type="ARBA" id="ARBA00023015"/>
    </source>
</evidence>
<dbReference type="InterPro" id="IPR039425">
    <property type="entry name" value="RNA_pol_sigma-70-like"/>
</dbReference>
<dbReference type="AlphaFoldDB" id="A0A948RR97"/>
<dbReference type="NCBIfam" id="TIGR02937">
    <property type="entry name" value="sigma70-ECF"/>
    <property type="match status" value="1"/>
</dbReference>
<dbReference type="InterPro" id="IPR007627">
    <property type="entry name" value="RNA_pol_sigma70_r2"/>
</dbReference>
<organism evidence="9 10">
    <name type="scientific">Eiseniibacteriota bacterium</name>
    <dbReference type="NCBI Taxonomy" id="2212470"/>
    <lineage>
        <taxon>Bacteria</taxon>
        <taxon>Candidatus Eiseniibacteriota</taxon>
    </lineage>
</organism>
<keyword evidence="5" id="KW-0804">Transcription</keyword>
<dbReference type="Gene3D" id="1.10.10.10">
    <property type="entry name" value="Winged helix-like DNA-binding domain superfamily/Winged helix DNA-binding domain"/>
    <property type="match status" value="1"/>
</dbReference>
<dbReference type="Pfam" id="PF08281">
    <property type="entry name" value="Sigma70_r4_2"/>
    <property type="match status" value="1"/>
</dbReference>
<dbReference type="InterPro" id="IPR014284">
    <property type="entry name" value="RNA_pol_sigma-70_dom"/>
</dbReference>
<dbReference type="Gene3D" id="1.10.1740.10">
    <property type="match status" value="1"/>
</dbReference>
<evidence type="ECO:0000256" key="1">
    <source>
        <dbReference type="ARBA" id="ARBA00010641"/>
    </source>
</evidence>
<keyword evidence="3" id="KW-0731">Sigma factor</keyword>
<gene>
    <name evidence="9" type="ORF">KJ970_01375</name>
</gene>
<proteinExistence type="inferred from homology"/>